<dbReference type="CDD" id="cd04651">
    <property type="entry name" value="LbH_G1P_AT_C"/>
    <property type="match status" value="1"/>
</dbReference>
<keyword evidence="4 9" id="KW-0548">Nucleotidyltransferase</keyword>
<organism evidence="12 13">
    <name type="scientific">Terrisporobacter glycolicus ATCC 14880 = DSM 1288</name>
    <dbReference type="NCBI Taxonomy" id="1121315"/>
    <lineage>
        <taxon>Bacteria</taxon>
        <taxon>Bacillati</taxon>
        <taxon>Bacillota</taxon>
        <taxon>Clostridia</taxon>
        <taxon>Peptostreptococcales</taxon>
        <taxon>Peptostreptococcaceae</taxon>
        <taxon>Terrisporobacter</taxon>
    </lineage>
</organism>
<dbReference type="PROSITE" id="PS00809">
    <property type="entry name" value="ADP_GLC_PYROPHOSPH_2"/>
    <property type="match status" value="1"/>
</dbReference>
<evidence type="ECO:0000256" key="1">
    <source>
        <dbReference type="ARBA" id="ARBA00010443"/>
    </source>
</evidence>
<dbReference type="InterPro" id="IPR011004">
    <property type="entry name" value="Trimer_LpxA-like_sf"/>
</dbReference>
<accession>A0ABZ2EZ61</accession>
<comment type="pathway">
    <text evidence="9">Glycan biosynthesis; glycogen biosynthesis.</text>
</comment>
<evidence type="ECO:0000259" key="10">
    <source>
        <dbReference type="Pfam" id="PF00483"/>
    </source>
</evidence>
<keyword evidence="8 9" id="KW-0119">Carbohydrate metabolism</keyword>
<evidence type="ECO:0000256" key="6">
    <source>
        <dbReference type="ARBA" id="ARBA00022840"/>
    </source>
</evidence>
<evidence type="ECO:0000256" key="3">
    <source>
        <dbReference type="ARBA" id="ARBA00022679"/>
    </source>
</evidence>
<protein>
    <recommendedName>
        <fullName evidence="9">Glucose-1-phosphate adenylyltransferase</fullName>
        <ecNumber evidence="9">2.7.7.27</ecNumber>
    </recommendedName>
    <alternativeName>
        <fullName evidence="9">ADP-glucose pyrophosphorylase</fullName>
        <shortName evidence="9">ADPGlc PPase</shortName>
    </alternativeName>
    <alternativeName>
        <fullName evidence="9">ADP-glucose synthase</fullName>
    </alternativeName>
</protein>
<keyword evidence="2 9" id="KW-0321">Glycogen metabolism</keyword>
<dbReference type="EMBL" id="CP117523">
    <property type="protein sequence ID" value="WWD85125.1"/>
    <property type="molecule type" value="Genomic_DNA"/>
</dbReference>
<feature type="binding site" evidence="9">
    <location>
        <position position="190"/>
    </location>
    <ligand>
        <name>alpha-D-glucose 1-phosphate</name>
        <dbReference type="ChEBI" id="CHEBI:58601"/>
    </ligand>
</feature>
<dbReference type="EC" id="2.7.7.27" evidence="9"/>
<evidence type="ECO:0000256" key="7">
    <source>
        <dbReference type="ARBA" id="ARBA00023056"/>
    </source>
</evidence>
<reference evidence="12 13" key="1">
    <citation type="journal article" date="2023" name="PLoS ONE">
        <title>Genome-based metabolic and phylogenomic analysis of three Terrisporobacter species.</title>
        <authorList>
            <person name="Boer T."/>
            <person name="Bengelsdorf F.R."/>
            <person name="Bomeke M."/>
            <person name="Daniel R."/>
            <person name="Poehlein A."/>
        </authorList>
    </citation>
    <scope>NUCLEOTIDE SEQUENCE [LARGE SCALE GENOMIC DNA]</scope>
    <source>
        <strain evidence="12 13">DSM 1288</strain>
    </source>
</reference>
<dbReference type="Pfam" id="PF24894">
    <property type="entry name" value="Hexapep_GlmU"/>
    <property type="match status" value="1"/>
</dbReference>
<keyword evidence="5 9" id="KW-0547">Nucleotide-binding</keyword>
<evidence type="ECO:0000256" key="5">
    <source>
        <dbReference type="ARBA" id="ARBA00022741"/>
    </source>
</evidence>
<feature type="domain" description="Glucose-1-phosphate adenylyltransferase/Bifunctional protein GlmU-like C-terminal hexapeptide" evidence="11">
    <location>
        <begin position="290"/>
        <end position="363"/>
    </location>
</feature>
<dbReference type="Pfam" id="PF00483">
    <property type="entry name" value="NTP_transferase"/>
    <property type="match status" value="1"/>
</dbReference>
<feature type="domain" description="Nucleotidyl transferase" evidence="10">
    <location>
        <begin position="7"/>
        <end position="259"/>
    </location>
</feature>
<dbReference type="Gene3D" id="2.160.10.10">
    <property type="entry name" value="Hexapeptide repeat proteins"/>
    <property type="match status" value="1"/>
</dbReference>
<dbReference type="PROSITE" id="PS00810">
    <property type="entry name" value="ADP_GLC_PYROPHOSPH_3"/>
    <property type="match status" value="1"/>
</dbReference>
<comment type="subunit">
    <text evidence="9">Homotetramer.</text>
</comment>
<evidence type="ECO:0000256" key="2">
    <source>
        <dbReference type="ARBA" id="ARBA00022600"/>
    </source>
</evidence>
<gene>
    <name evidence="9 12" type="primary">glgC</name>
    <name evidence="12" type="ORF">TEGL_35790</name>
</gene>
<dbReference type="NCBIfam" id="TIGR02091">
    <property type="entry name" value="glgC"/>
    <property type="match status" value="1"/>
</dbReference>
<dbReference type="SUPFAM" id="SSF51161">
    <property type="entry name" value="Trimeric LpxA-like enzymes"/>
    <property type="match status" value="1"/>
</dbReference>
<comment type="function">
    <text evidence="9">Involved in the biosynthesis of ADP-glucose, a building block required for the elongation reactions to produce glycogen. Catalyzes the reaction between ATP and alpha-D-glucose 1-phosphate (G1P) to produce pyrophosphate and ADP-Glc.</text>
</comment>
<feature type="site" description="Could play a key role in the communication between the regulatory and the substrate sites" evidence="9">
    <location>
        <position position="59"/>
    </location>
</feature>
<dbReference type="PANTHER" id="PTHR43523:SF2">
    <property type="entry name" value="GLUCOSE-1-PHOSPHATE ADENYLYLTRANSFERASE"/>
    <property type="match status" value="1"/>
</dbReference>
<dbReference type="NCBIfam" id="NF003670">
    <property type="entry name" value="PRK05293.1"/>
    <property type="match status" value="1"/>
</dbReference>
<dbReference type="InterPro" id="IPR056818">
    <property type="entry name" value="GlmU/GlgC-like_hexapep"/>
</dbReference>
<dbReference type="Gene3D" id="3.90.550.10">
    <property type="entry name" value="Spore Coat Polysaccharide Biosynthesis Protein SpsA, Chain A"/>
    <property type="match status" value="1"/>
</dbReference>
<comment type="similarity">
    <text evidence="1 9">Belongs to the bacterial/plant glucose-1-phosphate adenylyltransferase family.</text>
</comment>
<comment type="caution">
    <text evidence="9">Lacks conserved residue(s) required for the propagation of feature annotation.</text>
</comment>
<sequence>MKQEMLAMILAGGQGSRLGVFTKRIAKPAVSFGGKYRIIDFVLSNCSNSGIDTVGVLTQYRPRILNSHIGMGSHWDLDRINGGVYILQPYMSEKEGHWFNGTANAIYKNMNFIDDYDPEYLLILSGDHIYKMDYSKMLEFHKEKKAEATIAVIEVPWDEASRFGIMNADDDKKIYEFDEKPKSPKSNLASMGVYIFNWKKLKEYFLRVRKTKECFDDFGKDVIPTMLKENQKMYAYPFKGYWRDVGTIQSLWEANMDLINTPEAIDLSNSNWTIYTNTMDLPPQYIGGNASVKEALIADGCSVLGTIENTVLSHKVEVGEGSIIKNSVIMPNVTIGKNVIIEKAMIAEGAVINDNAVIKSDTNEISIVSEYEVVSAKEKVEA</sequence>
<dbReference type="GO" id="GO:0008878">
    <property type="term" value="F:glucose-1-phosphate adenylyltransferase activity"/>
    <property type="evidence" value="ECO:0007669"/>
    <property type="project" value="UniProtKB-EC"/>
</dbReference>
<feature type="binding site" evidence="9">
    <location>
        <position position="164"/>
    </location>
    <ligand>
        <name>alpha-D-glucose 1-phosphate</name>
        <dbReference type="ChEBI" id="CHEBI:58601"/>
    </ligand>
</feature>
<dbReference type="CDD" id="cd02508">
    <property type="entry name" value="ADP_Glucose_PP"/>
    <property type="match status" value="1"/>
</dbReference>
<evidence type="ECO:0000313" key="12">
    <source>
        <dbReference type="EMBL" id="WWD85125.1"/>
    </source>
</evidence>
<keyword evidence="13" id="KW-1185">Reference proteome</keyword>
<evidence type="ECO:0000313" key="13">
    <source>
        <dbReference type="Proteomes" id="UP001348492"/>
    </source>
</evidence>
<dbReference type="InterPro" id="IPR029044">
    <property type="entry name" value="Nucleotide-diphossugar_trans"/>
</dbReference>
<keyword evidence="6 9" id="KW-0067">ATP-binding</keyword>
<dbReference type="InterPro" id="IPR005835">
    <property type="entry name" value="NTP_transferase_dom"/>
</dbReference>
<proteinExistence type="inferred from homology"/>
<feature type="binding site" evidence="9">
    <location>
        <begin position="179"/>
        <end position="180"/>
    </location>
    <ligand>
        <name>alpha-D-glucose 1-phosphate</name>
        <dbReference type="ChEBI" id="CHEBI:58601"/>
    </ligand>
</feature>
<evidence type="ECO:0000256" key="4">
    <source>
        <dbReference type="ARBA" id="ARBA00022695"/>
    </source>
</evidence>
<keyword evidence="7 9" id="KW-0320">Glycogen biosynthesis</keyword>
<dbReference type="Proteomes" id="UP001348492">
    <property type="component" value="Chromosome"/>
</dbReference>
<evidence type="ECO:0000256" key="8">
    <source>
        <dbReference type="ARBA" id="ARBA00023277"/>
    </source>
</evidence>
<dbReference type="SUPFAM" id="SSF53448">
    <property type="entry name" value="Nucleotide-diphospho-sugar transferases"/>
    <property type="match status" value="1"/>
</dbReference>
<name>A0ABZ2EZ61_9FIRM</name>
<dbReference type="InterPro" id="IPR005836">
    <property type="entry name" value="ADP_Glu_pyroP_CS"/>
</dbReference>
<keyword evidence="3 9" id="KW-0808">Transferase</keyword>
<dbReference type="InterPro" id="IPR011831">
    <property type="entry name" value="ADP-Glc_PPase"/>
</dbReference>
<evidence type="ECO:0000259" key="11">
    <source>
        <dbReference type="Pfam" id="PF24894"/>
    </source>
</evidence>
<feature type="site" description="Could play a key role in the communication between the regulatory and the substrate sites" evidence="9">
    <location>
        <position position="98"/>
    </location>
</feature>
<comment type="catalytic activity">
    <reaction evidence="9">
        <text>alpha-D-glucose 1-phosphate + ATP + H(+) = ADP-alpha-D-glucose + diphosphate</text>
        <dbReference type="Rhea" id="RHEA:12120"/>
        <dbReference type="ChEBI" id="CHEBI:15378"/>
        <dbReference type="ChEBI" id="CHEBI:30616"/>
        <dbReference type="ChEBI" id="CHEBI:33019"/>
        <dbReference type="ChEBI" id="CHEBI:57498"/>
        <dbReference type="ChEBI" id="CHEBI:58601"/>
        <dbReference type="EC" id="2.7.7.27"/>
    </reaction>
</comment>
<dbReference type="RefSeq" id="WP_018592203.1">
    <property type="nucleotide sequence ID" value="NZ_AUUB01000014.1"/>
</dbReference>
<dbReference type="InterPro" id="IPR023049">
    <property type="entry name" value="GlgC_bac"/>
</dbReference>
<dbReference type="PANTHER" id="PTHR43523">
    <property type="entry name" value="GLUCOSE-1-PHOSPHATE ADENYLYLTRANSFERASE-RELATED"/>
    <property type="match status" value="1"/>
</dbReference>
<dbReference type="HAMAP" id="MF_00624">
    <property type="entry name" value="GlgC"/>
    <property type="match status" value="1"/>
</dbReference>
<evidence type="ECO:0000256" key="9">
    <source>
        <dbReference type="HAMAP-Rule" id="MF_00624"/>
    </source>
</evidence>